<feature type="chain" id="PRO_5032468640" evidence="4">
    <location>
        <begin position="22"/>
        <end position="118"/>
    </location>
</feature>
<dbReference type="OrthoDB" id="2016588at2759"/>
<proteinExistence type="inferred from homology"/>
<dbReference type="SUPFAM" id="SSF54403">
    <property type="entry name" value="Cystatin/monellin"/>
    <property type="match status" value="1"/>
</dbReference>
<keyword evidence="3" id="KW-0789">Thiol protease inhibitor</keyword>
<dbReference type="InterPro" id="IPR000010">
    <property type="entry name" value="Cystatin_dom"/>
</dbReference>
<dbReference type="InterPro" id="IPR046350">
    <property type="entry name" value="Cystatin_sf"/>
</dbReference>
<sequence>MASKHLLVLVLFVIGATITQATMPVTIPISNVTDPKIQYIGSFAVDEYNKLGQSHLIFKEVIGGHVFFYPPSAAVDYYVDLMAINCSHSGALGNYTAQVLEVSSIKTYYFKELKPKQT</sequence>
<evidence type="ECO:0000256" key="4">
    <source>
        <dbReference type="SAM" id="SignalP"/>
    </source>
</evidence>
<accession>A0A833REH2</accession>
<organism evidence="6 7">
    <name type="scientific">Carex littledalei</name>
    <dbReference type="NCBI Taxonomy" id="544730"/>
    <lineage>
        <taxon>Eukaryota</taxon>
        <taxon>Viridiplantae</taxon>
        <taxon>Streptophyta</taxon>
        <taxon>Embryophyta</taxon>
        <taxon>Tracheophyta</taxon>
        <taxon>Spermatophyta</taxon>
        <taxon>Magnoliopsida</taxon>
        <taxon>Liliopsida</taxon>
        <taxon>Poales</taxon>
        <taxon>Cyperaceae</taxon>
        <taxon>Cyperoideae</taxon>
        <taxon>Cariceae</taxon>
        <taxon>Carex</taxon>
        <taxon>Carex subgen. Euthyceras</taxon>
    </lineage>
</organism>
<dbReference type="Pfam" id="PF16845">
    <property type="entry name" value="SQAPI"/>
    <property type="match status" value="1"/>
</dbReference>
<protein>
    <submittedName>
        <fullName evidence="6">Cysteine proteinase inhibitor 5</fullName>
    </submittedName>
</protein>
<dbReference type="PANTHER" id="PTHR47116">
    <property type="entry name" value="PHLOEM FILAMENT PROTEIN"/>
    <property type="match status" value="1"/>
</dbReference>
<evidence type="ECO:0000313" key="6">
    <source>
        <dbReference type="EMBL" id="KAF3338373.1"/>
    </source>
</evidence>
<reference evidence="6" key="1">
    <citation type="submission" date="2020-01" db="EMBL/GenBank/DDBJ databases">
        <title>Genome sequence of Kobresia littledalei, the first chromosome-level genome in the family Cyperaceae.</title>
        <authorList>
            <person name="Qu G."/>
        </authorList>
    </citation>
    <scope>NUCLEOTIDE SEQUENCE</scope>
    <source>
        <strain evidence="6">C.B.Clarke</strain>
        <tissue evidence="6">Leaf</tissue>
    </source>
</reference>
<feature type="signal peptide" evidence="4">
    <location>
        <begin position="1"/>
        <end position="21"/>
    </location>
</feature>
<dbReference type="EMBL" id="SWLB01000005">
    <property type="protein sequence ID" value="KAF3338373.1"/>
    <property type="molecule type" value="Genomic_DNA"/>
</dbReference>
<evidence type="ECO:0000259" key="5">
    <source>
        <dbReference type="Pfam" id="PF16845"/>
    </source>
</evidence>
<evidence type="ECO:0000256" key="2">
    <source>
        <dbReference type="ARBA" id="ARBA00022690"/>
    </source>
</evidence>
<dbReference type="Gene3D" id="3.10.450.10">
    <property type="match status" value="1"/>
</dbReference>
<dbReference type="AlphaFoldDB" id="A0A833REH2"/>
<comment type="caution">
    <text evidence="6">The sequence shown here is derived from an EMBL/GenBank/DDBJ whole genome shotgun (WGS) entry which is preliminary data.</text>
</comment>
<keyword evidence="7" id="KW-1185">Reference proteome</keyword>
<evidence type="ECO:0000256" key="3">
    <source>
        <dbReference type="ARBA" id="ARBA00022704"/>
    </source>
</evidence>
<dbReference type="InterPro" id="IPR027214">
    <property type="entry name" value="Cystatin"/>
</dbReference>
<keyword evidence="4" id="KW-0732">Signal</keyword>
<name>A0A833REH2_9POAL</name>
<keyword evidence="2" id="KW-0646">Protease inhibitor</keyword>
<comment type="similarity">
    <text evidence="1">Belongs to the cystatin family. Phytocystatin subfamily.</text>
</comment>
<evidence type="ECO:0000313" key="7">
    <source>
        <dbReference type="Proteomes" id="UP000623129"/>
    </source>
</evidence>
<gene>
    <name evidence="6" type="ORF">FCM35_KLT17210</name>
</gene>
<dbReference type="GO" id="GO:0004869">
    <property type="term" value="F:cysteine-type endopeptidase inhibitor activity"/>
    <property type="evidence" value="ECO:0007669"/>
    <property type="project" value="UniProtKB-KW"/>
</dbReference>
<evidence type="ECO:0000256" key="1">
    <source>
        <dbReference type="ARBA" id="ARBA00007233"/>
    </source>
</evidence>
<dbReference type="Proteomes" id="UP000623129">
    <property type="component" value="Unassembled WGS sequence"/>
</dbReference>
<feature type="domain" description="Cystatin" evidence="5">
    <location>
        <begin position="29"/>
        <end position="103"/>
    </location>
</feature>